<proteinExistence type="predicted"/>
<gene>
    <name evidence="1" type="ORF">IRJ18_15735</name>
</gene>
<evidence type="ECO:0000313" key="2">
    <source>
        <dbReference type="Proteomes" id="UP000632774"/>
    </source>
</evidence>
<protein>
    <submittedName>
        <fullName evidence="1">Uncharacterized protein</fullName>
    </submittedName>
</protein>
<evidence type="ECO:0000313" key="1">
    <source>
        <dbReference type="EMBL" id="MBE9667824.1"/>
    </source>
</evidence>
<organism evidence="1 2">
    <name type="scientific">Mucilaginibacter boryungensis</name>
    <dbReference type="NCBI Taxonomy" id="768480"/>
    <lineage>
        <taxon>Bacteria</taxon>
        <taxon>Pseudomonadati</taxon>
        <taxon>Bacteroidota</taxon>
        <taxon>Sphingobacteriia</taxon>
        <taxon>Sphingobacteriales</taxon>
        <taxon>Sphingobacteriaceae</taxon>
        <taxon>Mucilaginibacter</taxon>
    </lineage>
</organism>
<dbReference type="Proteomes" id="UP000632774">
    <property type="component" value="Unassembled WGS sequence"/>
</dbReference>
<keyword evidence="2" id="KW-1185">Reference proteome</keyword>
<dbReference type="RefSeq" id="WP_194107263.1">
    <property type="nucleotide sequence ID" value="NZ_JADFFM010000002.1"/>
</dbReference>
<sequence length="133" mass="14947">MSTFLQQISCEFDENYSVLIEDDGRVAYAYLLEYGDVIGDVWLYNQEAAPMDSNWANQSSPYLNPAEYLDKGAAISPIRNEKEVRCEWTESLNDGSIEVGIWLRDKFIAQVNAGSKPGWSVLVVKDGPLALVY</sequence>
<name>A0ABR9XL72_9SPHI</name>
<accession>A0ABR9XL72</accession>
<comment type="caution">
    <text evidence="1">The sequence shown here is derived from an EMBL/GenBank/DDBJ whole genome shotgun (WGS) entry which is preliminary data.</text>
</comment>
<dbReference type="EMBL" id="JADFFM010000002">
    <property type="protein sequence ID" value="MBE9667824.1"/>
    <property type="molecule type" value="Genomic_DNA"/>
</dbReference>
<reference evidence="1 2" key="1">
    <citation type="submission" date="2020-10" db="EMBL/GenBank/DDBJ databases">
        <title>Mucilaginibacter mali sp. nov., isolated from rhizosphere soil of apple orchard.</title>
        <authorList>
            <person name="Lee J.-S."/>
            <person name="Kim H.S."/>
            <person name="Kim J.-S."/>
        </authorList>
    </citation>
    <scope>NUCLEOTIDE SEQUENCE [LARGE SCALE GENOMIC DNA]</scope>
    <source>
        <strain evidence="1 2">KCTC 23157</strain>
    </source>
</reference>